<comment type="similarity">
    <text evidence="1 6">Belongs to the cytochrome P450 family.</text>
</comment>
<dbReference type="Gene3D" id="1.10.630.10">
    <property type="entry name" value="Cytochrome P450"/>
    <property type="match status" value="1"/>
</dbReference>
<name>A0A3P7J1R9_STRVU</name>
<dbReference type="InterPro" id="IPR001128">
    <property type="entry name" value="Cyt_P450"/>
</dbReference>
<dbReference type="GO" id="GO:0008395">
    <property type="term" value="F:steroid hydroxylase activity"/>
    <property type="evidence" value="ECO:0007669"/>
    <property type="project" value="TreeGrafter"/>
</dbReference>
<comment type="cofactor">
    <cofactor evidence="5">
        <name>heme</name>
        <dbReference type="ChEBI" id="CHEBI:30413"/>
    </cofactor>
</comment>
<proteinExistence type="inferred from homology"/>
<dbReference type="GO" id="GO:0005506">
    <property type="term" value="F:iron ion binding"/>
    <property type="evidence" value="ECO:0007669"/>
    <property type="project" value="InterPro"/>
</dbReference>
<gene>
    <name evidence="7" type="ORF">SVUK_LOCUS14089</name>
</gene>
<dbReference type="Pfam" id="PF00067">
    <property type="entry name" value="p450"/>
    <property type="match status" value="1"/>
</dbReference>
<evidence type="ECO:0000256" key="4">
    <source>
        <dbReference type="ARBA" id="ARBA00023033"/>
    </source>
</evidence>
<dbReference type="GO" id="GO:0006082">
    <property type="term" value="P:organic acid metabolic process"/>
    <property type="evidence" value="ECO:0007669"/>
    <property type="project" value="TreeGrafter"/>
</dbReference>
<evidence type="ECO:0000256" key="1">
    <source>
        <dbReference type="ARBA" id="ARBA00010617"/>
    </source>
</evidence>
<reference evidence="7 8" key="1">
    <citation type="submission" date="2018-11" db="EMBL/GenBank/DDBJ databases">
        <authorList>
            <consortium name="Pathogen Informatics"/>
        </authorList>
    </citation>
    <scope>NUCLEOTIDE SEQUENCE [LARGE SCALE GENOMIC DNA]</scope>
</reference>
<organism evidence="7 8">
    <name type="scientific">Strongylus vulgaris</name>
    <name type="common">Blood worm</name>
    <dbReference type="NCBI Taxonomy" id="40348"/>
    <lineage>
        <taxon>Eukaryota</taxon>
        <taxon>Metazoa</taxon>
        <taxon>Ecdysozoa</taxon>
        <taxon>Nematoda</taxon>
        <taxon>Chromadorea</taxon>
        <taxon>Rhabditida</taxon>
        <taxon>Rhabditina</taxon>
        <taxon>Rhabditomorpha</taxon>
        <taxon>Strongyloidea</taxon>
        <taxon>Strongylidae</taxon>
        <taxon>Strongylus</taxon>
    </lineage>
</organism>
<keyword evidence="2 5" id="KW-0479">Metal-binding</keyword>
<evidence type="ECO:0000256" key="6">
    <source>
        <dbReference type="RuleBase" id="RU000461"/>
    </source>
</evidence>
<dbReference type="AlphaFoldDB" id="A0A3P7J1R9"/>
<dbReference type="InterPro" id="IPR036396">
    <property type="entry name" value="Cyt_P450_sf"/>
</dbReference>
<evidence type="ECO:0000313" key="8">
    <source>
        <dbReference type="Proteomes" id="UP000270094"/>
    </source>
</evidence>
<keyword evidence="5 6" id="KW-0349">Heme</keyword>
<dbReference type="EMBL" id="UYYB01103931">
    <property type="protein sequence ID" value="VDM79091.1"/>
    <property type="molecule type" value="Genomic_DNA"/>
</dbReference>
<dbReference type="PANTHER" id="PTHR24300">
    <property type="entry name" value="CYTOCHROME P450 508A4-RELATED"/>
    <property type="match status" value="1"/>
</dbReference>
<dbReference type="GO" id="GO:0016712">
    <property type="term" value="F:oxidoreductase activity, acting on paired donors, with incorporation or reduction of molecular oxygen, reduced flavin or flavoprotein as one donor, and incorporation of one atom of oxygen"/>
    <property type="evidence" value="ECO:0007669"/>
    <property type="project" value="TreeGrafter"/>
</dbReference>
<protein>
    <recommendedName>
        <fullName evidence="9">Cytochrome P450</fullName>
    </recommendedName>
</protein>
<evidence type="ECO:0000256" key="2">
    <source>
        <dbReference type="ARBA" id="ARBA00022723"/>
    </source>
</evidence>
<feature type="binding site" description="axial binding residue" evidence="5">
    <location>
        <position position="354"/>
    </location>
    <ligand>
        <name>heme</name>
        <dbReference type="ChEBI" id="CHEBI:30413"/>
    </ligand>
    <ligandPart>
        <name>Fe</name>
        <dbReference type="ChEBI" id="CHEBI:18248"/>
    </ligandPart>
</feature>
<keyword evidence="3 5" id="KW-0408">Iron</keyword>
<dbReference type="SUPFAM" id="SSF48264">
    <property type="entry name" value="Cytochrome P450"/>
    <property type="match status" value="1"/>
</dbReference>
<dbReference type="GO" id="GO:0020037">
    <property type="term" value="F:heme binding"/>
    <property type="evidence" value="ECO:0007669"/>
    <property type="project" value="InterPro"/>
</dbReference>
<dbReference type="InterPro" id="IPR002401">
    <property type="entry name" value="Cyt_P450_E_grp-I"/>
</dbReference>
<dbReference type="PRINTS" id="PR00385">
    <property type="entry name" value="P450"/>
</dbReference>
<dbReference type="PROSITE" id="PS00086">
    <property type="entry name" value="CYTOCHROME_P450"/>
    <property type="match status" value="1"/>
</dbReference>
<keyword evidence="4 6" id="KW-0503">Monooxygenase</keyword>
<evidence type="ECO:0008006" key="9">
    <source>
        <dbReference type="Google" id="ProtNLM"/>
    </source>
</evidence>
<accession>A0A3P7J1R9</accession>
<dbReference type="OrthoDB" id="1055148at2759"/>
<evidence type="ECO:0000313" key="7">
    <source>
        <dbReference type="EMBL" id="VDM79091.1"/>
    </source>
</evidence>
<sequence length="402" mass="46699">MLRWRKKFGPVFTIWIPGPVIVIADYENLKEALLKNAKCFSGRPHNPMWSVFYGDDEKEGDGIILSEGERWHHNRELARTIFKAFNLSGEQLEARVRDHVDYLERHVAAEIGNKQSAQMDMHIPIAYCVGNIIQDIVLGKSYPYGDPEFDGLKHLIDSTLHDKKIIRISSHRFMQLIDEHEEALSMDGEPKDFMEAYLREVRRNPGHDHIRRRSLCFVAADLWTGGMETTVTTMRWAIIYMIYHPSVQQRCQEELDKIFGPESSVYARKNETPYILATLSEVQRISNVLPWAIPHRTMSDVYVDGYFISKGTEIMPQYVLYLNFVLTDFRFLDIDGMYRPRLEMRAFGMGARVCLGEFLARCELYLIFTTLLQNFTFTAIGRKHRSHISSQVLISSKKSVNY</sequence>
<keyword evidence="6" id="KW-0560">Oxidoreductase</keyword>
<dbReference type="Proteomes" id="UP000270094">
    <property type="component" value="Unassembled WGS sequence"/>
</dbReference>
<keyword evidence="8" id="KW-1185">Reference proteome</keyword>
<dbReference type="PRINTS" id="PR00463">
    <property type="entry name" value="EP450I"/>
</dbReference>
<dbReference type="PANTHER" id="PTHR24300:SF403">
    <property type="entry name" value="CYTOCHROME P450 306A1"/>
    <property type="match status" value="1"/>
</dbReference>
<evidence type="ECO:0000256" key="5">
    <source>
        <dbReference type="PIRSR" id="PIRSR602401-1"/>
    </source>
</evidence>
<dbReference type="GO" id="GO:0005737">
    <property type="term" value="C:cytoplasm"/>
    <property type="evidence" value="ECO:0007669"/>
    <property type="project" value="TreeGrafter"/>
</dbReference>
<dbReference type="GO" id="GO:0006805">
    <property type="term" value="P:xenobiotic metabolic process"/>
    <property type="evidence" value="ECO:0007669"/>
    <property type="project" value="TreeGrafter"/>
</dbReference>
<evidence type="ECO:0000256" key="3">
    <source>
        <dbReference type="ARBA" id="ARBA00023004"/>
    </source>
</evidence>
<dbReference type="InterPro" id="IPR017972">
    <property type="entry name" value="Cyt_P450_CS"/>
</dbReference>
<dbReference type="InterPro" id="IPR050182">
    <property type="entry name" value="Cytochrome_P450_fam2"/>
</dbReference>